<evidence type="ECO:0000259" key="2">
    <source>
        <dbReference type="Pfam" id="PF00535"/>
    </source>
</evidence>
<dbReference type="InterPro" id="IPR001173">
    <property type="entry name" value="Glyco_trans_2-like"/>
</dbReference>
<dbReference type="InterPro" id="IPR029044">
    <property type="entry name" value="Nucleotide-diphossugar_trans"/>
</dbReference>
<proteinExistence type="predicted"/>
<dbReference type="Proteomes" id="UP000650424">
    <property type="component" value="Unassembled WGS sequence"/>
</dbReference>
<dbReference type="SUPFAM" id="SSF53448">
    <property type="entry name" value="Nucleotide-diphospho-sugar transferases"/>
    <property type="match status" value="1"/>
</dbReference>
<dbReference type="PANTHER" id="PTHR43179:SF7">
    <property type="entry name" value="RHAMNOSYLTRANSFERASE WBBL"/>
    <property type="match status" value="1"/>
</dbReference>
<dbReference type="PANTHER" id="PTHR43179">
    <property type="entry name" value="RHAMNOSYLTRANSFERASE WBBL"/>
    <property type="match status" value="1"/>
</dbReference>
<organism evidence="3 4">
    <name type="scientific">Undibacterium hunanense</name>
    <dbReference type="NCBI Taxonomy" id="2762292"/>
    <lineage>
        <taxon>Bacteria</taxon>
        <taxon>Pseudomonadati</taxon>
        <taxon>Pseudomonadota</taxon>
        <taxon>Betaproteobacteria</taxon>
        <taxon>Burkholderiales</taxon>
        <taxon>Oxalobacteraceae</taxon>
        <taxon>Undibacterium</taxon>
    </lineage>
</organism>
<keyword evidence="4" id="KW-1185">Reference proteome</keyword>
<name>A0ABR6ZVG4_9BURK</name>
<evidence type="ECO:0000256" key="1">
    <source>
        <dbReference type="SAM" id="Phobius"/>
    </source>
</evidence>
<sequence length="344" mass="38459">MTPVSRPDKTPVCSVCIANYNGLKLIDACLQSVLQQQFAGLIEIIVHDDASTDGSAEYIRTNYPSVVLIASKDNAGFCVSNNRMVEAASGEYILLLNNDAELFDDAIARLHAHAQALNEPAILGLPQYDLPTGDLVDVGNTFDLFFNPIPNFDRALPGVGMVIGACLWIPRTLWNDIGGFPAWFGSIAEDVYICTVARLRGHPVQALPISGFRHWGGQSFGGGRILENRLSTKLSRRTISERNKTFVMIMTCPAPLVYILVPVHLSLLLIEGLVLSLVKRSWRLFTEVYWNCLTAQWVERKRLSSMRKSIQENKKIRLTNYLQVFSLLPHKLRLLFKYGVPEVK</sequence>
<keyword evidence="1" id="KW-1133">Transmembrane helix</keyword>
<accession>A0ABR6ZVG4</accession>
<gene>
    <name evidence="3" type="ORF">H8L32_20515</name>
</gene>
<dbReference type="RefSeq" id="WP_186949132.1">
    <property type="nucleotide sequence ID" value="NZ_JACOGF010000012.1"/>
</dbReference>
<dbReference type="Gene3D" id="3.90.550.10">
    <property type="entry name" value="Spore Coat Polysaccharide Biosynthesis Protein SpsA, Chain A"/>
    <property type="match status" value="1"/>
</dbReference>
<evidence type="ECO:0000313" key="4">
    <source>
        <dbReference type="Proteomes" id="UP000650424"/>
    </source>
</evidence>
<keyword evidence="1" id="KW-0472">Membrane</keyword>
<dbReference type="EMBL" id="JACOGF010000012">
    <property type="protein sequence ID" value="MBC3919865.1"/>
    <property type="molecule type" value="Genomic_DNA"/>
</dbReference>
<protein>
    <submittedName>
        <fullName evidence="3">Glycosyltransferase</fullName>
    </submittedName>
</protein>
<comment type="caution">
    <text evidence="3">The sequence shown here is derived from an EMBL/GenBank/DDBJ whole genome shotgun (WGS) entry which is preliminary data.</text>
</comment>
<dbReference type="Pfam" id="PF00535">
    <property type="entry name" value="Glycos_transf_2"/>
    <property type="match status" value="1"/>
</dbReference>
<keyword evidence="1" id="KW-0812">Transmembrane</keyword>
<reference evidence="3 4" key="1">
    <citation type="submission" date="2020-08" db="EMBL/GenBank/DDBJ databases">
        <title>Novel species isolated from subtropical streams in China.</title>
        <authorList>
            <person name="Lu H."/>
        </authorList>
    </citation>
    <scope>NUCLEOTIDE SEQUENCE [LARGE SCALE GENOMIC DNA]</scope>
    <source>
        <strain evidence="3 4">CY18W</strain>
    </source>
</reference>
<feature type="domain" description="Glycosyltransferase 2-like" evidence="2">
    <location>
        <begin position="14"/>
        <end position="133"/>
    </location>
</feature>
<feature type="transmembrane region" description="Helical" evidence="1">
    <location>
        <begin position="256"/>
        <end position="278"/>
    </location>
</feature>
<evidence type="ECO:0000313" key="3">
    <source>
        <dbReference type="EMBL" id="MBC3919865.1"/>
    </source>
</evidence>